<reference evidence="1 2" key="1">
    <citation type="submission" date="2017-11" db="EMBL/GenBank/DDBJ databases">
        <title>Draft Genome Sequence of Sporolactobacillus inulinus NBRC 111894 Isolated from Koso, a Japanese Sugar-Vegetable Fermented Beverage.</title>
        <authorList>
            <person name="Chiou T.Y."/>
            <person name="Oshima K."/>
            <person name="Suda W."/>
            <person name="Hattori M."/>
            <person name="Takahashi T."/>
        </authorList>
    </citation>
    <scope>NUCLEOTIDE SEQUENCE [LARGE SCALE GENOMIC DNA]</scope>
    <source>
        <strain evidence="1 2">NBRC111894</strain>
    </source>
</reference>
<dbReference type="EMBL" id="BEXB01000031">
    <property type="protein sequence ID" value="GAY77702.1"/>
    <property type="molecule type" value="Genomic_DNA"/>
</dbReference>
<dbReference type="Proteomes" id="UP000319716">
    <property type="component" value="Unassembled WGS sequence"/>
</dbReference>
<gene>
    <name evidence="1" type="ORF">NBRC111894_3256</name>
</gene>
<evidence type="ECO:0000313" key="2">
    <source>
        <dbReference type="Proteomes" id="UP000319716"/>
    </source>
</evidence>
<sequence>MLLYSQKKQRYVQQHLISFFSINRHGYHHFPKNDRMNDLVILF</sequence>
<evidence type="ECO:0000313" key="1">
    <source>
        <dbReference type="EMBL" id="GAY77702.1"/>
    </source>
</evidence>
<name>A0A4Y1ZET6_9BACL</name>
<accession>A0A4Y1ZET6</accession>
<comment type="caution">
    <text evidence="1">The sequence shown here is derived from an EMBL/GenBank/DDBJ whole genome shotgun (WGS) entry which is preliminary data.</text>
</comment>
<proteinExistence type="predicted"/>
<dbReference type="AlphaFoldDB" id="A0A4Y1ZET6"/>
<protein>
    <submittedName>
        <fullName evidence="1">Uncharacterized protein</fullName>
    </submittedName>
</protein>
<organism evidence="1 2">
    <name type="scientific">Sporolactobacillus inulinus</name>
    <dbReference type="NCBI Taxonomy" id="2078"/>
    <lineage>
        <taxon>Bacteria</taxon>
        <taxon>Bacillati</taxon>
        <taxon>Bacillota</taxon>
        <taxon>Bacilli</taxon>
        <taxon>Bacillales</taxon>
        <taxon>Sporolactobacillaceae</taxon>
        <taxon>Sporolactobacillus</taxon>
    </lineage>
</organism>